<sequence length="17" mass="2006">MLVSKRSTIKKILDILF</sequence>
<reference evidence="1" key="2">
    <citation type="journal article" date="2015" name="Data Brief">
        <title>Shoot transcriptome of the giant reed, Arundo donax.</title>
        <authorList>
            <person name="Barrero R.A."/>
            <person name="Guerrero F.D."/>
            <person name="Moolhuijzen P."/>
            <person name="Goolsby J.A."/>
            <person name="Tidwell J."/>
            <person name="Bellgard S.E."/>
            <person name="Bellgard M.I."/>
        </authorList>
    </citation>
    <scope>NUCLEOTIDE SEQUENCE</scope>
    <source>
        <tissue evidence="1">Shoot tissue taken approximately 20 cm above the soil surface</tissue>
    </source>
</reference>
<accession>A0A0A9C379</accession>
<protein>
    <submittedName>
        <fullName evidence="1">Uncharacterized protein</fullName>
    </submittedName>
</protein>
<dbReference type="EMBL" id="GBRH01230050">
    <property type="protein sequence ID" value="JAD67845.1"/>
    <property type="molecule type" value="Transcribed_RNA"/>
</dbReference>
<reference evidence="1" key="1">
    <citation type="submission" date="2014-09" db="EMBL/GenBank/DDBJ databases">
        <authorList>
            <person name="Magalhaes I.L.F."/>
            <person name="Oliveira U."/>
            <person name="Santos F.R."/>
            <person name="Vidigal T.H.D.A."/>
            <person name="Brescovit A.D."/>
            <person name="Santos A.J."/>
        </authorList>
    </citation>
    <scope>NUCLEOTIDE SEQUENCE</scope>
    <source>
        <tissue evidence="1">Shoot tissue taken approximately 20 cm above the soil surface</tissue>
    </source>
</reference>
<organism evidence="1">
    <name type="scientific">Arundo donax</name>
    <name type="common">Giant reed</name>
    <name type="synonym">Donax arundinaceus</name>
    <dbReference type="NCBI Taxonomy" id="35708"/>
    <lineage>
        <taxon>Eukaryota</taxon>
        <taxon>Viridiplantae</taxon>
        <taxon>Streptophyta</taxon>
        <taxon>Embryophyta</taxon>
        <taxon>Tracheophyta</taxon>
        <taxon>Spermatophyta</taxon>
        <taxon>Magnoliopsida</taxon>
        <taxon>Liliopsida</taxon>
        <taxon>Poales</taxon>
        <taxon>Poaceae</taxon>
        <taxon>PACMAD clade</taxon>
        <taxon>Arundinoideae</taxon>
        <taxon>Arundineae</taxon>
        <taxon>Arundo</taxon>
    </lineage>
</organism>
<proteinExistence type="predicted"/>
<name>A0A0A9C379_ARUDO</name>
<evidence type="ECO:0000313" key="1">
    <source>
        <dbReference type="EMBL" id="JAD67845.1"/>
    </source>
</evidence>
<dbReference type="AlphaFoldDB" id="A0A0A9C379"/>